<dbReference type="InterPro" id="IPR007221">
    <property type="entry name" value="MreC"/>
</dbReference>
<dbReference type="AlphaFoldDB" id="A0A212K744"/>
<evidence type="ECO:0000256" key="1">
    <source>
        <dbReference type="ARBA" id="ARBA00009369"/>
    </source>
</evidence>
<evidence type="ECO:0000256" key="2">
    <source>
        <dbReference type="ARBA" id="ARBA00013855"/>
    </source>
</evidence>
<name>A0A212K744_9PROT</name>
<feature type="domain" description="Rod shape-determining protein MreC beta-barrel core" evidence="8">
    <location>
        <begin position="131"/>
        <end position="270"/>
    </location>
</feature>
<dbReference type="InterPro" id="IPR042175">
    <property type="entry name" value="Cell/Rod_MreC_2"/>
</dbReference>
<dbReference type="NCBIfam" id="TIGR00219">
    <property type="entry name" value="mreC"/>
    <property type="match status" value="1"/>
</dbReference>
<keyword evidence="7" id="KW-0812">Transmembrane</keyword>
<evidence type="ECO:0000313" key="9">
    <source>
        <dbReference type="EMBL" id="SBW07335.1"/>
    </source>
</evidence>
<feature type="transmembrane region" description="Helical" evidence="7">
    <location>
        <begin position="16"/>
        <end position="35"/>
    </location>
</feature>
<dbReference type="Gene3D" id="2.40.10.350">
    <property type="entry name" value="Rod shape-determining protein MreC, domain 2"/>
    <property type="match status" value="1"/>
</dbReference>
<evidence type="ECO:0000256" key="7">
    <source>
        <dbReference type="SAM" id="Phobius"/>
    </source>
</evidence>
<accession>A0A212K744</accession>
<proteinExistence type="inferred from homology"/>
<feature type="region of interest" description="Disordered" evidence="6">
    <location>
        <begin position="292"/>
        <end position="318"/>
    </location>
</feature>
<dbReference type="PANTHER" id="PTHR34138:SF1">
    <property type="entry name" value="CELL SHAPE-DETERMINING PROTEIN MREC"/>
    <property type="match status" value="1"/>
</dbReference>
<evidence type="ECO:0000256" key="5">
    <source>
        <dbReference type="SAM" id="Coils"/>
    </source>
</evidence>
<organism evidence="9">
    <name type="scientific">uncultured Alphaproteobacteria bacterium</name>
    <dbReference type="NCBI Taxonomy" id="91750"/>
    <lineage>
        <taxon>Bacteria</taxon>
        <taxon>Pseudomonadati</taxon>
        <taxon>Pseudomonadota</taxon>
        <taxon>Alphaproteobacteria</taxon>
        <taxon>environmental samples</taxon>
    </lineage>
</organism>
<gene>
    <name evidence="9" type="ORF">KL86APRO_12230</name>
</gene>
<dbReference type="NCBIfam" id="NF010512">
    <property type="entry name" value="PRK13922.12-1"/>
    <property type="match status" value="1"/>
</dbReference>
<dbReference type="Gene3D" id="2.40.10.340">
    <property type="entry name" value="Rod shape-determining protein MreC, domain 1"/>
    <property type="match status" value="1"/>
</dbReference>
<evidence type="ECO:0000256" key="6">
    <source>
        <dbReference type="SAM" id="MobiDB-lite"/>
    </source>
</evidence>
<sequence length="318" mass="34025">MKGTAVTGRWQTARLLLQRFAFVALVGAAFALMLLGKADTILVERVRAVVVDAMAPVIRALSQPAGALAEISDNVRDLANLRAENARLREENAQLLRWRDMARRLEAENGQFQSLLDYLPPPEARSFSIRVMGDTGGAFAHSVLVAAGGRDNVRKGMAVLSGDGLVGRVAQVGRKASRVVLITDITSRVPVVLESTRTRAILAGNNSEKPRLIYVPAGARVAPGDRVVTSGHAGAFPPGIPVGVVSSVDDTVIRVQPFMDRDRLEIVRVVDYGLSGILGSLDEETRAAQAEALKAARERGKAQRLQDAQQPAAEAGDQ</sequence>
<keyword evidence="7" id="KW-0472">Membrane</keyword>
<dbReference type="GO" id="GO:0008360">
    <property type="term" value="P:regulation of cell shape"/>
    <property type="evidence" value="ECO:0007669"/>
    <property type="project" value="UniProtKB-KW"/>
</dbReference>
<keyword evidence="7" id="KW-1133">Transmembrane helix</keyword>
<keyword evidence="5" id="KW-0175">Coiled coil</keyword>
<dbReference type="PANTHER" id="PTHR34138">
    <property type="entry name" value="CELL SHAPE-DETERMINING PROTEIN MREC"/>
    <property type="match status" value="1"/>
</dbReference>
<evidence type="ECO:0000256" key="4">
    <source>
        <dbReference type="ARBA" id="ARBA00032089"/>
    </source>
</evidence>
<comment type="similarity">
    <text evidence="1">Belongs to the MreC family.</text>
</comment>
<dbReference type="Pfam" id="PF04085">
    <property type="entry name" value="MreC"/>
    <property type="match status" value="1"/>
</dbReference>
<reference evidence="9" key="1">
    <citation type="submission" date="2016-04" db="EMBL/GenBank/DDBJ databases">
        <authorList>
            <person name="Evans L.H."/>
            <person name="Alamgir A."/>
            <person name="Owens N."/>
            <person name="Weber N.D."/>
            <person name="Virtaneva K."/>
            <person name="Barbian K."/>
            <person name="Babar A."/>
            <person name="Rosenke K."/>
        </authorList>
    </citation>
    <scope>NUCLEOTIDE SEQUENCE</scope>
    <source>
        <strain evidence="9">86</strain>
    </source>
</reference>
<dbReference type="InterPro" id="IPR042177">
    <property type="entry name" value="Cell/Rod_1"/>
</dbReference>
<evidence type="ECO:0000256" key="3">
    <source>
        <dbReference type="ARBA" id="ARBA00022960"/>
    </source>
</evidence>
<dbReference type="EMBL" id="FLUO01000001">
    <property type="protein sequence ID" value="SBW07335.1"/>
    <property type="molecule type" value="Genomic_DNA"/>
</dbReference>
<feature type="coiled-coil region" evidence="5">
    <location>
        <begin position="71"/>
        <end position="108"/>
    </location>
</feature>
<dbReference type="GO" id="GO:0005886">
    <property type="term" value="C:plasma membrane"/>
    <property type="evidence" value="ECO:0007669"/>
    <property type="project" value="TreeGrafter"/>
</dbReference>
<keyword evidence="3" id="KW-0133">Cell shape</keyword>
<evidence type="ECO:0000259" key="8">
    <source>
        <dbReference type="Pfam" id="PF04085"/>
    </source>
</evidence>
<dbReference type="InterPro" id="IPR055342">
    <property type="entry name" value="MreC_beta-barrel_core"/>
</dbReference>
<protein>
    <recommendedName>
        <fullName evidence="2">Cell shape-determining protein MreC</fullName>
    </recommendedName>
    <alternativeName>
        <fullName evidence="4">Cell shape protein MreC</fullName>
    </alternativeName>
</protein>